<gene>
    <name evidence="4" type="ORF">D7V93_00095</name>
</gene>
<feature type="domain" description="SbsA Ig-like" evidence="3">
    <location>
        <begin position="51"/>
        <end position="146"/>
    </location>
</feature>
<accession>A0A3A8QMW0</accession>
<sequence>MPNPRLHLKYSLALVLALGSACVDIPPFEDPASDTGADAGFTQDAGPLDLQEPRLLTTAPASGSTHVPVETELVLSFSEAVQPASLLISVSPPVTLGAPVWTEDRTRVALQPASPLAEDTTYSVTVVGTDLAGNPIDGVNSFSFMTTGPQPDTIRPTVLSATPDTSAIGIELAPTLKVTFSEPMDKASTESSISFTTPAGFHASSFSWNTAATELTFKADIAFPHGTSVAWKISTLARDVAGNTTAADTVKNFRVLRLNTAMIDFDPETSGSLGAPSYFRQTPYYNSATVGDDGGPNNDRLYLGFRLDVLPEKLTRITFSQLRWPVGRIFGDPFGKLGELLLEPVDVGDIIEYSFDGKNPQTIADYHTPPLKDAFVVPPSTVPFRGEFDVTEWTAQDWQNRGIRNKRTQYRLRFQNPTNADTVKDQLYCDPSYNEVLAALWVTYEYP</sequence>
<dbReference type="InterPro" id="IPR032812">
    <property type="entry name" value="SbsA_Ig"/>
</dbReference>
<dbReference type="Gene3D" id="2.60.40.3710">
    <property type="match status" value="1"/>
</dbReference>
<dbReference type="InterPro" id="IPR014755">
    <property type="entry name" value="Cu-Rt/internalin_Ig-like"/>
</dbReference>
<dbReference type="AlphaFoldDB" id="A0A3A8QMW0"/>
<protein>
    <recommendedName>
        <fullName evidence="3">SbsA Ig-like domain-containing protein</fullName>
    </recommendedName>
</protein>
<evidence type="ECO:0000259" key="3">
    <source>
        <dbReference type="Pfam" id="PF13205"/>
    </source>
</evidence>
<evidence type="ECO:0000256" key="2">
    <source>
        <dbReference type="SAM" id="SignalP"/>
    </source>
</evidence>
<feature type="signal peptide" evidence="2">
    <location>
        <begin position="1"/>
        <end position="23"/>
    </location>
</feature>
<reference evidence="5" key="1">
    <citation type="submission" date="2018-09" db="EMBL/GenBank/DDBJ databases">
        <authorList>
            <person name="Livingstone P.G."/>
            <person name="Whitworth D.E."/>
        </authorList>
    </citation>
    <scope>NUCLEOTIDE SEQUENCE [LARGE SCALE GENOMIC DNA]</scope>
    <source>
        <strain evidence="5">CA051B</strain>
    </source>
</reference>
<dbReference type="EMBL" id="RAWB01000001">
    <property type="protein sequence ID" value="RKH69158.1"/>
    <property type="molecule type" value="Genomic_DNA"/>
</dbReference>
<dbReference type="Gene3D" id="2.60.40.1220">
    <property type="match status" value="1"/>
</dbReference>
<feature type="chain" id="PRO_5017269244" description="SbsA Ig-like domain-containing protein" evidence="2">
    <location>
        <begin position="24"/>
        <end position="447"/>
    </location>
</feature>
<feature type="domain" description="SbsA Ig-like" evidence="3">
    <location>
        <begin position="152"/>
        <end position="253"/>
    </location>
</feature>
<dbReference type="PROSITE" id="PS51257">
    <property type="entry name" value="PROKAR_LIPOPROTEIN"/>
    <property type="match status" value="1"/>
</dbReference>
<dbReference type="Pfam" id="PF13205">
    <property type="entry name" value="Big_5"/>
    <property type="match status" value="2"/>
</dbReference>
<organism evidence="4 5">
    <name type="scientific">Corallococcus llansteffanensis</name>
    <dbReference type="NCBI Taxonomy" id="2316731"/>
    <lineage>
        <taxon>Bacteria</taxon>
        <taxon>Pseudomonadati</taxon>
        <taxon>Myxococcota</taxon>
        <taxon>Myxococcia</taxon>
        <taxon>Myxococcales</taxon>
        <taxon>Cystobacterineae</taxon>
        <taxon>Myxococcaceae</taxon>
        <taxon>Corallococcus</taxon>
    </lineage>
</organism>
<evidence type="ECO:0000313" key="4">
    <source>
        <dbReference type="EMBL" id="RKH69158.1"/>
    </source>
</evidence>
<keyword evidence="5" id="KW-1185">Reference proteome</keyword>
<dbReference type="Proteomes" id="UP000272888">
    <property type="component" value="Unassembled WGS sequence"/>
</dbReference>
<proteinExistence type="predicted"/>
<name>A0A3A8QMW0_9BACT</name>
<keyword evidence="1 2" id="KW-0732">Signal</keyword>
<dbReference type="RefSeq" id="WP_120641361.1">
    <property type="nucleotide sequence ID" value="NZ_RAWB01000001.1"/>
</dbReference>
<evidence type="ECO:0000313" key="5">
    <source>
        <dbReference type="Proteomes" id="UP000272888"/>
    </source>
</evidence>
<evidence type="ECO:0000256" key="1">
    <source>
        <dbReference type="ARBA" id="ARBA00022729"/>
    </source>
</evidence>
<comment type="caution">
    <text evidence="4">The sequence shown here is derived from an EMBL/GenBank/DDBJ whole genome shotgun (WGS) entry which is preliminary data.</text>
</comment>